<evidence type="ECO:0000256" key="1">
    <source>
        <dbReference type="SAM" id="MobiDB-lite"/>
    </source>
</evidence>
<keyword evidence="3" id="KW-1185">Reference proteome</keyword>
<gene>
    <name evidence="2" type="ORF">PPROV_000517600</name>
</gene>
<feature type="compositionally biased region" description="Acidic residues" evidence="1">
    <location>
        <begin position="109"/>
        <end position="121"/>
    </location>
</feature>
<evidence type="ECO:0000313" key="2">
    <source>
        <dbReference type="EMBL" id="GHP06431.1"/>
    </source>
</evidence>
<name>A0A830HLJ7_9CHLO</name>
<comment type="caution">
    <text evidence="2">The sequence shown here is derived from an EMBL/GenBank/DDBJ whole genome shotgun (WGS) entry which is preliminary data.</text>
</comment>
<dbReference type="Proteomes" id="UP000660262">
    <property type="component" value="Unassembled WGS sequence"/>
</dbReference>
<protein>
    <submittedName>
        <fullName evidence="2">Uncharacterized protein</fullName>
    </submittedName>
</protein>
<evidence type="ECO:0000313" key="3">
    <source>
        <dbReference type="Proteomes" id="UP000660262"/>
    </source>
</evidence>
<feature type="region of interest" description="Disordered" evidence="1">
    <location>
        <begin position="228"/>
        <end position="261"/>
    </location>
</feature>
<proteinExistence type="predicted"/>
<feature type="compositionally biased region" description="Basic and acidic residues" evidence="1">
    <location>
        <begin position="228"/>
        <end position="248"/>
    </location>
</feature>
<dbReference type="EMBL" id="BNJQ01000013">
    <property type="protein sequence ID" value="GHP06431.1"/>
    <property type="molecule type" value="Genomic_DNA"/>
</dbReference>
<sequence length="261" mass="29498">MSKKTRETPIFKKKRRKPQTTIPDTFIFLITFFKELTLPMAPSSLAGLARIREYWFGDGGGGGASPIRSARSAELQLEQWLDSEDGSALTPMVVVVPPAPAAEEKDKENDNDDDDDDDDDEHASAPLWANSHDAIAMVMSAMEAKDTRARELLEQLECVRHKLSVESQQRWAQLDELQKQRATEREVKASLDASKDENRRLREHVVEMRRSVQSALLAKSALQMRLEEAEQKQMRVLHDESERKKDHGLAAAASSHHHHLA</sequence>
<reference evidence="2" key="1">
    <citation type="submission" date="2020-10" db="EMBL/GenBank/DDBJ databases">
        <title>Unveiling of a novel bifunctional photoreceptor, Dualchrome1, isolated from a cosmopolitan green alga.</title>
        <authorList>
            <person name="Suzuki S."/>
            <person name="Kawachi M."/>
        </authorList>
    </citation>
    <scope>NUCLEOTIDE SEQUENCE</scope>
    <source>
        <strain evidence="2">NIES 2893</strain>
    </source>
</reference>
<accession>A0A830HLJ7</accession>
<organism evidence="2 3">
    <name type="scientific">Pycnococcus provasolii</name>
    <dbReference type="NCBI Taxonomy" id="41880"/>
    <lineage>
        <taxon>Eukaryota</taxon>
        <taxon>Viridiplantae</taxon>
        <taxon>Chlorophyta</taxon>
        <taxon>Pseudoscourfieldiophyceae</taxon>
        <taxon>Pseudoscourfieldiales</taxon>
        <taxon>Pycnococcaceae</taxon>
        <taxon>Pycnococcus</taxon>
    </lineage>
</organism>
<dbReference type="AlphaFoldDB" id="A0A830HLJ7"/>
<feature type="region of interest" description="Disordered" evidence="1">
    <location>
        <begin position="99"/>
        <end position="129"/>
    </location>
</feature>